<evidence type="ECO:0000256" key="20">
    <source>
        <dbReference type="ARBA" id="ARBA00023180"/>
    </source>
</evidence>
<dbReference type="InterPro" id="IPR051809">
    <property type="entry name" value="Plant_receptor-like_S/T_kinase"/>
</dbReference>
<organism evidence="30 31">
    <name type="scientific">Hordeum vulgare subsp. vulgare</name>
    <name type="common">Domesticated barley</name>
    <dbReference type="NCBI Taxonomy" id="112509"/>
    <lineage>
        <taxon>Eukaryota</taxon>
        <taxon>Viridiplantae</taxon>
        <taxon>Streptophyta</taxon>
        <taxon>Embryophyta</taxon>
        <taxon>Tracheophyta</taxon>
        <taxon>Spermatophyta</taxon>
        <taxon>Magnoliopsida</taxon>
        <taxon>Liliopsida</taxon>
        <taxon>Poales</taxon>
        <taxon>Poaceae</taxon>
        <taxon>BOP clade</taxon>
        <taxon>Pooideae</taxon>
        <taxon>Triticodae</taxon>
        <taxon>Triticeae</taxon>
        <taxon>Hordeinae</taxon>
        <taxon>Hordeum</taxon>
    </lineage>
</organism>
<evidence type="ECO:0000256" key="2">
    <source>
        <dbReference type="ARBA" id="ARBA00004389"/>
    </source>
</evidence>
<evidence type="ECO:0000256" key="28">
    <source>
        <dbReference type="SAM" id="SignalP"/>
    </source>
</evidence>
<keyword evidence="11 27" id="KW-0812">Transmembrane</keyword>
<evidence type="ECO:0000256" key="17">
    <source>
        <dbReference type="ARBA" id="ARBA00022989"/>
    </source>
</evidence>
<dbReference type="Pfam" id="PF07714">
    <property type="entry name" value="PK_Tyr_Ser-Thr"/>
    <property type="match status" value="1"/>
</dbReference>
<dbReference type="GO" id="GO:0005789">
    <property type="term" value="C:endoplasmic reticulum membrane"/>
    <property type="evidence" value="ECO:0007669"/>
    <property type="project" value="UniProtKB-SubCell"/>
</dbReference>
<comment type="similarity">
    <text evidence="4">Belongs to the protein kinase superfamily. Ser/Thr protein kinase family.</text>
</comment>
<keyword evidence="15" id="KW-0418">Kinase</keyword>
<evidence type="ECO:0000256" key="26">
    <source>
        <dbReference type="PROSITE-ProRule" id="PRU10141"/>
    </source>
</evidence>
<dbReference type="AlphaFoldDB" id="A0A8I6YNL5"/>
<evidence type="ECO:0000256" key="5">
    <source>
        <dbReference type="ARBA" id="ARBA00012513"/>
    </source>
</evidence>
<comment type="subcellular location">
    <subcellularLocation>
        <location evidence="1">Cell membrane</location>
        <topology evidence="1">Single-pass membrane protein</topology>
    </subcellularLocation>
    <subcellularLocation>
        <location evidence="2">Endoplasmic reticulum membrane</location>
        <topology evidence="2">Single-pass membrane protein</topology>
    </subcellularLocation>
    <subcellularLocation>
        <location evidence="3">Membrane</location>
        <topology evidence="3">Single-pass type I membrane protein</topology>
    </subcellularLocation>
</comment>
<comment type="catalytic activity">
    <reaction evidence="21">
        <text>L-threonyl-[protein] + ATP = O-phospho-L-threonyl-[protein] + ADP + H(+)</text>
        <dbReference type="Rhea" id="RHEA:46608"/>
        <dbReference type="Rhea" id="RHEA-COMP:11060"/>
        <dbReference type="Rhea" id="RHEA-COMP:11605"/>
        <dbReference type="ChEBI" id="CHEBI:15378"/>
        <dbReference type="ChEBI" id="CHEBI:30013"/>
        <dbReference type="ChEBI" id="CHEBI:30616"/>
        <dbReference type="ChEBI" id="CHEBI:61977"/>
        <dbReference type="ChEBI" id="CHEBI:456216"/>
        <dbReference type="EC" id="2.7.11.1"/>
    </reaction>
</comment>
<dbReference type="SMART" id="SM00220">
    <property type="entry name" value="S_TKc"/>
    <property type="match status" value="1"/>
</dbReference>
<feature type="binding site" evidence="26">
    <location>
        <position position="729"/>
    </location>
    <ligand>
        <name>ATP</name>
        <dbReference type="ChEBI" id="CHEBI:30616"/>
    </ligand>
</feature>
<feature type="chain" id="PRO_5035301073" description="Receptor kinase-like protein Xa21" evidence="28">
    <location>
        <begin position="22"/>
        <end position="1008"/>
    </location>
</feature>
<keyword evidence="17 27" id="KW-1133">Transmembrane helix</keyword>
<dbReference type="InterPro" id="IPR013210">
    <property type="entry name" value="LRR_N_plant-typ"/>
</dbReference>
<dbReference type="FunFam" id="3.80.10.10:FF:000383">
    <property type="entry name" value="Leucine-rich repeat receptor protein kinase EMS1"/>
    <property type="match status" value="2"/>
</dbReference>
<keyword evidence="18 27" id="KW-0472">Membrane</keyword>
<dbReference type="Proteomes" id="UP000011116">
    <property type="component" value="Chromosome 6H"/>
</dbReference>
<reference evidence="30" key="3">
    <citation type="submission" date="2022-01" db="UniProtKB">
        <authorList>
            <consortium name="EnsemblPlants"/>
        </authorList>
    </citation>
    <scope>IDENTIFICATION</scope>
    <source>
        <strain evidence="30">subsp. vulgare</strain>
    </source>
</reference>
<evidence type="ECO:0000256" key="9">
    <source>
        <dbReference type="ARBA" id="ARBA00022614"/>
    </source>
</evidence>
<dbReference type="InterPro" id="IPR032675">
    <property type="entry name" value="LRR_dom_sf"/>
</dbReference>
<dbReference type="GO" id="GO:0038023">
    <property type="term" value="F:signaling receptor activity"/>
    <property type="evidence" value="ECO:0000318"/>
    <property type="project" value="GO_Central"/>
</dbReference>
<dbReference type="FunFam" id="3.30.200.20:FF:000432">
    <property type="entry name" value="LRR receptor-like serine/threonine-protein kinase EFR"/>
    <property type="match status" value="1"/>
</dbReference>
<dbReference type="PROSITE" id="PS50011">
    <property type="entry name" value="PROTEIN_KINASE_DOM"/>
    <property type="match status" value="1"/>
</dbReference>
<dbReference type="EC" id="2.7.11.1" evidence="5"/>
<dbReference type="Pfam" id="PF13855">
    <property type="entry name" value="LRR_8"/>
    <property type="match status" value="1"/>
</dbReference>
<dbReference type="GO" id="GO:0004674">
    <property type="term" value="F:protein serine/threonine kinase activity"/>
    <property type="evidence" value="ECO:0007669"/>
    <property type="project" value="UniProtKB-KW"/>
</dbReference>
<evidence type="ECO:0000313" key="31">
    <source>
        <dbReference type="Proteomes" id="UP000011116"/>
    </source>
</evidence>
<evidence type="ECO:0000256" key="21">
    <source>
        <dbReference type="ARBA" id="ARBA00047899"/>
    </source>
</evidence>
<keyword evidence="6" id="KW-1003">Cell membrane</keyword>
<reference evidence="30" key="2">
    <citation type="submission" date="2020-10" db="EMBL/GenBank/DDBJ databases">
        <authorList>
            <person name="Scholz U."/>
            <person name="Mascher M."/>
            <person name="Fiebig A."/>
        </authorList>
    </citation>
    <scope>NUCLEOTIDE SEQUENCE [LARGE SCALE GENOMIC DNA]</scope>
    <source>
        <strain evidence="30">cv. Morex</strain>
    </source>
</reference>
<evidence type="ECO:0000256" key="27">
    <source>
        <dbReference type="SAM" id="Phobius"/>
    </source>
</evidence>
<keyword evidence="12 28" id="KW-0732">Signal</keyword>
<dbReference type="SUPFAM" id="SSF56112">
    <property type="entry name" value="Protein kinase-like (PK-like)"/>
    <property type="match status" value="1"/>
</dbReference>
<accession>A0A8I6YNL5</accession>
<evidence type="ECO:0000256" key="6">
    <source>
        <dbReference type="ARBA" id="ARBA00022475"/>
    </source>
</evidence>
<evidence type="ECO:0000256" key="11">
    <source>
        <dbReference type="ARBA" id="ARBA00022692"/>
    </source>
</evidence>
<keyword evidence="20" id="KW-0325">Glycoprotein</keyword>
<name>A0A8I6YNL5_HORVV</name>
<feature type="transmembrane region" description="Helical" evidence="27">
    <location>
        <begin position="644"/>
        <end position="666"/>
    </location>
</feature>
<dbReference type="FunFam" id="3.80.10.10:FF:000288">
    <property type="entry name" value="LRR receptor-like serine/threonine-protein kinase EFR"/>
    <property type="match status" value="1"/>
</dbReference>
<dbReference type="GeneID" id="123403588"/>
<dbReference type="PANTHER" id="PTHR27008">
    <property type="entry name" value="OS04G0122200 PROTEIN"/>
    <property type="match status" value="1"/>
</dbReference>
<keyword evidence="14 26" id="KW-0547">Nucleotide-binding</keyword>
<evidence type="ECO:0000256" key="13">
    <source>
        <dbReference type="ARBA" id="ARBA00022737"/>
    </source>
</evidence>
<evidence type="ECO:0000259" key="29">
    <source>
        <dbReference type="PROSITE" id="PS50011"/>
    </source>
</evidence>
<dbReference type="InterPro" id="IPR001245">
    <property type="entry name" value="Ser-Thr/Tyr_kinase_cat_dom"/>
</dbReference>
<dbReference type="KEGG" id="hvg:123403588"/>
<evidence type="ECO:0000256" key="7">
    <source>
        <dbReference type="ARBA" id="ARBA00022527"/>
    </source>
</evidence>
<keyword evidence="13" id="KW-0677">Repeat</keyword>
<feature type="domain" description="Protein kinase" evidence="29">
    <location>
        <begin position="700"/>
        <end position="994"/>
    </location>
</feature>
<dbReference type="InterPro" id="IPR001611">
    <property type="entry name" value="Leu-rich_rpt"/>
</dbReference>
<dbReference type="SMART" id="SM00369">
    <property type="entry name" value="LRR_TYP"/>
    <property type="match status" value="9"/>
</dbReference>
<dbReference type="FunFam" id="3.80.10.10:FF:000565">
    <property type="entry name" value="Leucine-rich repeat receptor-like kinase protein FLORAL ORGAN NUMBER1"/>
    <property type="match status" value="1"/>
</dbReference>
<dbReference type="SUPFAM" id="SSF52058">
    <property type="entry name" value="L domain-like"/>
    <property type="match status" value="2"/>
</dbReference>
<dbReference type="OrthoDB" id="676979at2759"/>
<dbReference type="PROSITE" id="PS51450">
    <property type="entry name" value="LRR"/>
    <property type="match status" value="1"/>
</dbReference>
<keyword evidence="16 26" id="KW-0067">ATP-binding</keyword>
<dbReference type="InterPro" id="IPR017441">
    <property type="entry name" value="Protein_kinase_ATP_BS"/>
</dbReference>
<evidence type="ECO:0000256" key="4">
    <source>
        <dbReference type="ARBA" id="ARBA00008684"/>
    </source>
</evidence>
<evidence type="ECO:0000256" key="24">
    <source>
        <dbReference type="ARBA" id="ARBA00056628"/>
    </source>
</evidence>
<proteinExistence type="inferred from homology"/>
<dbReference type="Gene3D" id="3.80.10.10">
    <property type="entry name" value="Ribonuclease Inhibitor"/>
    <property type="match status" value="3"/>
</dbReference>
<sequence>MAMLPLLSLLLICYGIGNTRCSTVPGNTKDMLSLLDFKRAITSDPSQALSSWNTSIHHCQWEGVNCSLKHTGRVTALDLTGQNLQGQIAPSLGNLTFLRSLDLSSNRFFGQLPTLNHLRRLQFLILGKNMLQGFDPDALRNCSNLQYLDLSLNSLTGSIPHKIGLLSGLLTLSLVENNFTGTIPSSLRNITLLEQINLELNHLEGSIPQELGHLSNLVVLELGENSLTGKIPRIILNHSTLEMLDLHSNFLHMELPSNIGNTLPNLSWLFLYNNMFQGQIPDSLGNLLQLEYIDFTSNNFSGQVPSSLGRLINLKYLKLEQNMLEADDNQSWEFLDALSNCRSLRVLSLYDNQLQGAIPNSIGNLTQDLVALGLDKNNLSGTVPESIGNLTGLSILLLSENNLSGQVGSWIGNLRNMGALSLSYNNFSGPIPFSIGGLIQMWKLFLNGNKFEGPIPPSLGNLPFLSLLNLSQNNLNGHIPLELFSPLSTITTCIVSYNNLEGPIPPEVSNLKQLVDLQISSNKLNGEIPSTLSECQELQILLMDKNFLTGNIPRSLSSLKSLSVLNLSYNILSGFIPIELSNLSFLTQLDLSNNSLQGEIPREGVFGNVTAVSLGGNWGLCGGILGLNMPLCHVISQRSETEYYLIRVLIPILGFTSLLMLAYLVTMKRTSGGTYKFVLSFGRQFPRVTYKDLNQATESFSAANLLGQGSYGSVYRGKLTQAKIEVAIKVFHLDIKCADKSFVTECEVLRNIRHRNLLPILTACSTIDNNGEAFKALVYELMPNGNLDSWLHNKTSGSCSKCLSLAQRASIAIGIADALAYLHHDCERQIVHCDLKPTNILLDDGLNAYLGDFGIASLVGHSSSNTAGGLKGTIGYIAPEYAQTGQASIRGDVYSFGIVLLEMLIGKRPTDPLFENEHSMVNFVERNYPDQVLLIIDARLDGECKRHNQANTGIENAGYKCLLSLVQVALSCTRLIPGERMSIREVTTKLHSIRTSYITTNGEQAMLC</sequence>
<dbReference type="PRINTS" id="PR00019">
    <property type="entry name" value="LEURICHRPT"/>
</dbReference>
<evidence type="ECO:0000313" key="30">
    <source>
        <dbReference type="EnsemblPlants" id="HORVU.MOREX.r3.6HG0540870.1"/>
    </source>
</evidence>
<evidence type="ECO:0000256" key="19">
    <source>
        <dbReference type="ARBA" id="ARBA00023170"/>
    </source>
</evidence>
<feature type="signal peptide" evidence="28">
    <location>
        <begin position="1"/>
        <end position="21"/>
    </location>
</feature>
<protein>
    <recommendedName>
        <fullName evidence="25">Receptor kinase-like protein Xa21</fullName>
        <ecNumber evidence="5">2.7.11.1</ecNumber>
    </recommendedName>
</protein>
<dbReference type="GO" id="GO:0009755">
    <property type="term" value="P:hormone-mediated signaling pathway"/>
    <property type="evidence" value="ECO:0000318"/>
    <property type="project" value="GO_Central"/>
</dbReference>
<dbReference type="Pfam" id="PF00560">
    <property type="entry name" value="LRR_1"/>
    <property type="match status" value="7"/>
</dbReference>
<dbReference type="FunFam" id="1.10.510.10:FF:000358">
    <property type="entry name" value="Putative leucine-rich repeat receptor-like serine/threonine-protein kinase"/>
    <property type="match status" value="1"/>
</dbReference>
<evidence type="ECO:0000256" key="10">
    <source>
        <dbReference type="ARBA" id="ARBA00022679"/>
    </source>
</evidence>
<dbReference type="PROSITE" id="PS00107">
    <property type="entry name" value="PROTEIN_KINASE_ATP"/>
    <property type="match status" value="1"/>
</dbReference>
<keyword evidence="19" id="KW-0675">Receptor</keyword>
<dbReference type="InterPro" id="IPR011009">
    <property type="entry name" value="Kinase-like_dom_sf"/>
</dbReference>
<dbReference type="Gramene" id="HORVU.MOREX.r3.6HG0540870.1">
    <property type="protein sequence ID" value="HORVU.MOREX.r3.6HG0540870.1"/>
    <property type="gene ID" value="HORVU.MOREX.r3.6HG0540870"/>
</dbReference>
<dbReference type="GO" id="GO:0005524">
    <property type="term" value="F:ATP binding"/>
    <property type="evidence" value="ECO:0007669"/>
    <property type="project" value="UniProtKB-UniRule"/>
</dbReference>
<dbReference type="GO" id="GO:0005886">
    <property type="term" value="C:plasma membrane"/>
    <property type="evidence" value="ECO:0000318"/>
    <property type="project" value="GO_Central"/>
</dbReference>
<evidence type="ECO:0000256" key="12">
    <source>
        <dbReference type="ARBA" id="ARBA00022729"/>
    </source>
</evidence>
<evidence type="ECO:0000256" key="3">
    <source>
        <dbReference type="ARBA" id="ARBA00004479"/>
    </source>
</evidence>
<comment type="function">
    <text evidence="24">The processed protein kinase Xa21 chain released by protein cleavage after X.oryzae pv. oryzae protein Ax21 detection translocates into the nucleus where it can bind and regulate WRKY62, a transcription factor. Confers resistance to the bacterial pathogen X.oryzae pv. oryzae (Xoo).</text>
</comment>
<keyword evidence="8" id="KW-0597">Phosphoprotein</keyword>
<gene>
    <name evidence="30" type="primary">LOC123403588</name>
</gene>
<evidence type="ECO:0000256" key="23">
    <source>
        <dbReference type="ARBA" id="ARBA00054320"/>
    </source>
</evidence>
<evidence type="ECO:0000256" key="15">
    <source>
        <dbReference type="ARBA" id="ARBA00022777"/>
    </source>
</evidence>
<evidence type="ECO:0000256" key="1">
    <source>
        <dbReference type="ARBA" id="ARBA00004162"/>
    </source>
</evidence>
<dbReference type="EnsemblPlants" id="HORVU.MOREX.r3.6HG0540870.1">
    <property type="protein sequence ID" value="HORVU.MOREX.r3.6HG0540870.1"/>
    <property type="gene ID" value="HORVU.MOREX.r3.6HG0540870"/>
</dbReference>
<dbReference type="PROSITE" id="PS00108">
    <property type="entry name" value="PROTEIN_KINASE_ST"/>
    <property type="match status" value="1"/>
</dbReference>
<dbReference type="RefSeq" id="XP_044953448.1">
    <property type="nucleotide sequence ID" value="XM_045097513.1"/>
</dbReference>
<dbReference type="PANTHER" id="PTHR27008:SF332">
    <property type="entry name" value="PROTEIN KINASE DOMAIN-CONTAINING PROTEIN"/>
    <property type="match status" value="1"/>
</dbReference>
<dbReference type="InterPro" id="IPR000719">
    <property type="entry name" value="Prot_kinase_dom"/>
</dbReference>
<keyword evidence="31" id="KW-1185">Reference proteome</keyword>
<evidence type="ECO:0000256" key="16">
    <source>
        <dbReference type="ARBA" id="ARBA00022840"/>
    </source>
</evidence>
<reference evidence="31" key="1">
    <citation type="journal article" date="2012" name="Nature">
        <title>A physical, genetic and functional sequence assembly of the barley genome.</title>
        <authorList>
            <consortium name="The International Barley Genome Sequencing Consortium"/>
            <person name="Mayer K.F."/>
            <person name="Waugh R."/>
            <person name="Brown J.W."/>
            <person name="Schulman A."/>
            <person name="Langridge P."/>
            <person name="Platzer M."/>
            <person name="Fincher G.B."/>
            <person name="Muehlbauer G.J."/>
            <person name="Sato K."/>
            <person name="Close T.J."/>
            <person name="Wise R.P."/>
            <person name="Stein N."/>
        </authorList>
    </citation>
    <scope>NUCLEOTIDE SEQUENCE [LARGE SCALE GENOMIC DNA]</scope>
    <source>
        <strain evidence="31">cv. Morex</strain>
    </source>
</reference>
<comment type="function">
    <text evidence="23">Receptor kinase that detects X.oryzae pv. oryzae protein Ax21 to promote innate immunity. Following X.oryzae pv. oryzae protein Ax21 detection, undergoes cleavage, releasing the processed protein kinase Xa21 chain.</text>
</comment>
<dbReference type="Gene3D" id="1.10.510.10">
    <property type="entry name" value="Transferase(Phosphotransferase) domain 1"/>
    <property type="match status" value="1"/>
</dbReference>
<evidence type="ECO:0000256" key="22">
    <source>
        <dbReference type="ARBA" id="ARBA00048679"/>
    </source>
</evidence>
<evidence type="ECO:0000256" key="18">
    <source>
        <dbReference type="ARBA" id="ARBA00023136"/>
    </source>
</evidence>
<comment type="catalytic activity">
    <reaction evidence="22">
        <text>L-seryl-[protein] + ATP = O-phospho-L-seryl-[protein] + ADP + H(+)</text>
        <dbReference type="Rhea" id="RHEA:17989"/>
        <dbReference type="Rhea" id="RHEA-COMP:9863"/>
        <dbReference type="Rhea" id="RHEA-COMP:11604"/>
        <dbReference type="ChEBI" id="CHEBI:15378"/>
        <dbReference type="ChEBI" id="CHEBI:29999"/>
        <dbReference type="ChEBI" id="CHEBI:30616"/>
        <dbReference type="ChEBI" id="CHEBI:83421"/>
        <dbReference type="ChEBI" id="CHEBI:456216"/>
        <dbReference type="EC" id="2.7.11.1"/>
    </reaction>
</comment>
<dbReference type="SMR" id="A0A8I6YNL5"/>
<evidence type="ECO:0000256" key="25">
    <source>
        <dbReference type="ARBA" id="ARBA00072040"/>
    </source>
</evidence>
<keyword evidence="10" id="KW-0808">Transferase</keyword>
<dbReference type="InterPro" id="IPR003591">
    <property type="entry name" value="Leu-rich_rpt_typical-subtyp"/>
</dbReference>
<keyword evidence="7" id="KW-0723">Serine/threonine-protein kinase</keyword>
<keyword evidence="9" id="KW-0433">Leucine-rich repeat</keyword>
<dbReference type="Pfam" id="PF08263">
    <property type="entry name" value="LRRNT_2"/>
    <property type="match status" value="1"/>
</dbReference>
<dbReference type="InterPro" id="IPR008271">
    <property type="entry name" value="Ser/Thr_kinase_AS"/>
</dbReference>
<evidence type="ECO:0000256" key="8">
    <source>
        <dbReference type="ARBA" id="ARBA00022553"/>
    </source>
</evidence>
<dbReference type="Gene3D" id="3.30.200.20">
    <property type="entry name" value="Phosphorylase Kinase, domain 1"/>
    <property type="match status" value="1"/>
</dbReference>
<evidence type="ECO:0000256" key="14">
    <source>
        <dbReference type="ARBA" id="ARBA00022741"/>
    </source>
</evidence>